<dbReference type="CDD" id="cd06260">
    <property type="entry name" value="DUF820-like"/>
    <property type="match status" value="1"/>
</dbReference>
<dbReference type="EMBL" id="JAZAQF010000090">
    <property type="protein sequence ID" value="MFG3819383.1"/>
    <property type="molecule type" value="Genomic_DNA"/>
</dbReference>
<dbReference type="InterPro" id="IPR011335">
    <property type="entry name" value="Restrct_endonuc-II-like"/>
</dbReference>
<keyword evidence="3" id="KW-1185">Reference proteome</keyword>
<dbReference type="InterPro" id="IPR012296">
    <property type="entry name" value="Nuclease_put_TT1808"/>
</dbReference>
<accession>A0ABW7CEW3</accession>
<sequence>MVSVQNSVQMTDSFLQPDIAVLRWRSNFYEDGYPTSADVQLLIEVADSTARYDRQVKGALYAREAIGDYWLVDLEQRHLEVY</sequence>
<comment type="caution">
    <text evidence="2">The sequence shown here is derived from an EMBL/GenBank/DDBJ whole genome shotgun (WGS) entry which is preliminary data.</text>
</comment>
<evidence type="ECO:0000313" key="2">
    <source>
        <dbReference type="EMBL" id="MFG3819383.1"/>
    </source>
</evidence>
<dbReference type="GO" id="GO:0004519">
    <property type="term" value="F:endonuclease activity"/>
    <property type="evidence" value="ECO:0007669"/>
    <property type="project" value="UniProtKB-KW"/>
</dbReference>
<dbReference type="Gene3D" id="3.90.1570.10">
    <property type="entry name" value="tt1808, chain A"/>
    <property type="match status" value="1"/>
</dbReference>
<dbReference type="Proteomes" id="UP001604335">
    <property type="component" value="Unassembled WGS sequence"/>
</dbReference>
<dbReference type="RefSeq" id="WP_393015351.1">
    <property type="nucleotide sequence ID" value="NZ_JAZAQF010000090.1"/>
</dbReference>
<feature type="domain" description="Putative restriction endonuclease" evidence="1">
    <location>
        <begin position="8"/>
        <end position="82"/>
    </location>
</feature>
<protein>
    <submittedName>
        <fullName evidence="2">Uma2 family endonuclease</fullName>
    </submittedName>
</protein>
<proteinExistence type="predicted"/>
<dbReference type="Pfam" id="PF05685">
    <property type="entry name" value="Uma2"/>
    <property type="match status" value="1"/>
</dbReference>
<dbReference type="PANTHER" id="PTHR35400:SF1">
    <property type="entry name" value="SLR1083 PROTEIN"/>
    <property type="match status" value="1"/>
</dbReference>
<keyword evidence="2" id="KW-0378">Hydrolase</keyword>
<gene>
    <name evidence="2" type="ORF">VPK24_17185</name>
</gene>
<keyword evidence="2" id="KW-0255">Endonuclease</keyword>
<name>A0ABW7CEW3_9CYAN</name>
<dbReference type="SUPFAM" id="SSF52980">
    <property type="entry name" value="Restriction endonuclease-like"/>
    <property type="match status" value="1"/>
</dbReference>
<keyword evidence="2" id="KW-0540">Nuclease</keyword>
<evidence type="ECO:0000313" key="3">
    <source>
        <dbReference type="Proteomes" id="UP001604335"/>
    </source>
</evidence>
<evidence type="ECO:0000259" key="1">
    <source>
        <dbReference type="Pfam" id="PF05685"/>
    </source>
</evidence>
<reference evidence="3" key="1">
    <citation type="journal article" date="2024" name="Algal Res.">
        <title>Biochemical, toxicological and genomic investigation of a high-biomass producing Limnothrix strain isolated from Italian shallow drinking water reservoir.</title>
        <authorList>
            <person name="Simonazzi M."/>
            <person name="Shishido T.K."/>
            <person name="Delbaje E."/>
            <person name="Wahlsten M."/>
            <person name="Fewer D.P."/>
            <person name="Sivonen K."/>
            <person name="Pezzolesi L."/>
            <person name="Pistocchi R."/>
        </authorList>
    </citation>
    <scope>NUCLEOTIDE SEQUENCE [LARGE SCALE GENOMIC DNA]</scope>
    <source>
        <strain evidence="3">LRLZ20PSL1</strain>
    </source>
</reference>
<dbReference type="InterPro" id="IPR008538">
    <property type="entry name" value="Uma2"/>
</dbReference>
<organism evidence="2 3">
    <name type="scientific">Limnothrix redekei LRLZ20PSL1</name>
    <dbReference type="NCBI Taxonomy" id="3112953"/>
    <lineage>
        <taxon>Bacteria</taxon>
        <taxon>Bacillati</taxon>
        <taxon>Cyanobacteriota</taxon>
        <taxon>Cyanophyceae</taxon>
        <taxon>Pseudanabaenales</taxon>
        <taxon>Pseudanabaenaceae</taxon>
        <taxon>Limnothrix</taxon>
    </lineage>
</organism>
<dbReference type="PANTHER" id="PTHR35400">
    <property type="entry name" value="SLR1083 PROTEIN"/>
    <property type="match status" value="1"/>
</dbReference>